<comment type="catalytic activity">
    <reaction evidence="4">
        <text>(R)-pantoate + NADP(+) = 2-dehydropantoate + NADPH + H(+)</text>
        <dbReference type="Rhea" id="RHEA:16233"/>
        <dbReference type="ChEBI" id="CHEBI:11561"/>
        <dbReference type="ChEBI" id="CHEBI:15378"/>
        <dbReference type="ChEBI" id="CHEBI:15980"/>
        <dbReference type="ChEBI" id="CHEBI:57783"/>
        <dbReference type="ChEBI" id="CHEBI:58349"/>
        <dbReference type="EC" id="1.1.1.169"/>
    </reaction>
</comment>
<dbReference type="SUPFAM" id="SSF48179">
    <property type="entry name" value="6-phosphogluconate dehydrogenase C-terminal domain-like"/>
    <property type="match status" value="1"/>
</dbReference>
<evidence type="ECO:0000259" key="6">
    <source>
        <dbReference type="Pfam" id="PF08546"/>
    </source>
</evidence>
<keyword evidence="3 4" id="KW-0560">Oxidoreductase</keyword>
<evidence type="ECO:0000256" key="1">
    <source>
        <dbReference type="ARBA" id="ARBA00007870"/>
    </source>
</evidence>
<evidence type="ECO:0000313" key="8">
    <source>
        <dbReference type="Proteomes" id="UP000719500"/>
    </source>
</evidence>
<dbReference type="Gene3D" id="3.40.50.720">
    <property type="entry name" value="NAD(P)-binding Rossmann-like Domain"/>
    <property type="match status" value="1"/>
</dbReference>
<dbReference type="InterPro" id="IPR003710">
    <property type="entry name" value="ApbA"/>
</dbReference>
<evidence type="ECO:0000256" key="2">
    <source>
        <dbReference type="ARBA" id="ARBA00022857"/>
    </source>
</evidence>
<dbReference type="InterPro" id="IPR013752">
    <property type="entry name" value="KPA_reductase"/>
</dbReference>
<organism evidence="7 8">
    <name type="scientific">Oscillibacter valericigenes</name>
    <dbReference type="NCBI Taxonomy" id="351091"/>
    <lineage>
        <taxon>Bacteria</taxon>
        <taxon>Bacillati</taxon>
        <taxon>Bacillota</taxon>
        <taxon>Clostridia</taxon>
        <taxon>Eubacteriales</taxon>
        <taxon>Oscillospiraceae</taxon>
        <taxon>Oscillibacter</taxon>
    </lineage>
</organism>
<dbReference type="InterPro" id="IPR013328">
    <property type="entry name" value="6PGD_dom2"/>
</dbReference>
<dbReference type="PANTHER" id="PTHR21708:SF26">
    <property type="entry name" value="2-DEHYDROPANTOATE 2-REDUCTASE"/>
    <property type="match status" value="1"/>
</dbReference>
<dbReference type="SUPFAM" id="SSF51735">
    <property type="entry name" value="NAD(P)-binding Rossmann-fold domains"/>
    <property type="match status" value="1"/>
</dbReference>
<evidence type="ECO:0000313" key="7">
    <source>
        <dbReference type="EMBL" id="MBM6852312.1"/>
    </source>
</evidence>
<accession>A0ABS2FZH1</accession>
<keyword evidence="8" id="KW-1185">Reference proteome</keyword>
<dbReference type="EC" id="1.1.1.169" evidence="4"/>
<dbReference type="InterPro" id="IPR036291">
    <property type="entry name" value="NAD(P)-bd_dom_sf"/>
</dbReference>
<dbReference type="Pfam" id="PF08546">
    <property type="entry name" value="ApbA_C"/>
    <property type="match status" value="1"/>
</dbReference>
<dbReference type="Proteomes" id="UP000719500">
    <property type="component" value="Unassembled WGS sequence"/>
</dbReference>
<comment type="function">
    <text evidence="4">Catalyzes the NADPH-dependent reduction of ketopantoate into pantoic acid.</text>
</comment>
<dbReference type="InterPro" id="IPR013332">
    <property type="entry name" value="KPR_N"/>
</dbReference>
<dbReference type="PANTHER" id="PTHR21708">
    <property type="entry name" value="PROBABLE 2-DEHYDROPANTOATE 2-REDUCTASE"/>
    <property type="match status" value="1"/>
</dbReference>
<sequence length="305" mass="33734">MRPIQTVGVIGLGSLGVLYATLFTGALGKDRVLVLADSRRTARYREEGVWCNDQLCDFNYVDAASRTEPVDLLLFAVKFGGLRDAIQTCRHLVGPDTILLSVLNGIVSEEILAEAFGPEHVVWCVAEKMAAKKEGNRVTCGPWGELAVGVPAGEDPARLHRLTAFFDAIHFSYVLPPDIRIHLWSKLLCNTGCNQAAMVFQCDYSLLQRPGTPRDTMIGAMREVVAVANAEGVPLSEQDVTTWVDIIDHLPSDGEPSMRQDGKNRRKSEVELFSGTIRRLAAKHGIPVPVNDWLYEQVQEMERAY</sequence>
<evidence type="ECO:0000259" key="5">
    <source>
        <dbReference type="Pfam" id="PF02558"/>
    </source>
</evidence>
<protein>
    <recommendedName>
        <fullName evidence="4">2-dehydropantoate 2-reductase</fullName>
        <ecNumber evidence="4">1.1.1.169</ecNumber>
    </recommendedName>
    <alternativeName>
        <fullName evidence="4">Ketopantoate reductase</fullName>
    </alternativeName>
</protein>
<comment type="pathway">
    <text evidence="4">Cofactor biosynthesis; (R)-pantothenate biosynthesis; (R)-pantoate from 3-methyl-2-oxobutanoate: step 2/2.</text>
</comment>
<feature type="domain" description="Ketopantoate reductase C-terminal" evidence="6">
    <location>
        <begin position="178"/>
        <end position="302"/>
    </location>
</feature>
<gene>
    <name evidence="7" type="ORF">H9X91_12790</name>
</gene>
<dbReference type="InterPro" id="IPR051402">
    <property type="entry name" value="KPR-Related"/>
</dbReference>
<dbReference type="Pfam" id="PF02558">
    <property type="entry name" value="ApbA"/>
    <property type="match status" value="1"/>
</dbReference>
<dbReference type="RefSeq" id="WP_204805573.1">
    <property type="nucleotide sequence ID" value="NZ_JACSNX010000028.1"/>
</dbReference>
<comment type="similarity">
    <text evidence="1 4">Belongs to the ketopantoate reductase family.</text>
</comment>
<comment type="caution">
    <text evidence="7">The sequence shown here is derived from an EMBL/GenBank/DDBJ whole genome shotgun (WGS) entry which is preliminary data.</text>
</comment>
<keyword evidence="2 4" id="KW-0521">NADP</keyword>
<dbReference type="EMBL" id="JACSNX010000028">
    <property type="protein sequence ID" value="MBM6852312.1"/>
    <property type="molecule type" value="Genomic_DNA"/>
</dbReference>
<reference evidence="7 8" key="1">
    <citation type="journal article" date="2021" name="Sci. Rep.">
        <title>The distribution of antibiotic resistance genes in chicken gut microbiota commensals.</title>
        <authorList>
            <person name="Juricova H."/>
            <person name="Matiasovicova J."/>
            <person name="Kubasova T."/>
            <person name="Cejkova D."/>
            <person name="Rychlik I."/>
        </authorList>
    </citation>
    <scope>NUCLEOTIDE SEQUENCE [LARGE SCALE GENOMIC DNA]</scope>
    <source>
        <strain evidence="7 8">An411</strain>
    </source>
</reference>
<evidence type="ECO:0000256" key="4">
    <source>
        <dbReference type="RuleBase" id="RU362068"/>
    </source>
</evidence>
<dbReference type="NCBIfam" id="TIGR00745">
    <property type="entry name" value="apbA_panE"/>
    <property type="match status" value="1"/>
</dbReference>
<evidence type="ECO:0000256" key="3">
    <source>
        <dbReference type="ARBA" id="ARBA00023002"/>
    </source>
</evidence>
<feature type="domain" description="Ketopantoate reductase N-terminal" evidence="5">
    <location>
        <begin position="7"/>
        <end position="150"/>
    </location>
</feature>
<keyword evidence="4" id="KW-0566">Pantothenate biosynthesis</keyword>
<proteinExistence type="inferred from homology"/>
<dbReference type="Gene3D" id="1.10.1040.10">
    <property type="entry name" value="N-(1-d-carboxylethyl)-l-norvaline Dehydrogenase, domain 2"/>
    <property type="match status" value="1"/>
</dbReference>
<name>A0ABS2FZH1_9FIRM</name>
<dbReference type="InterPro" id="IPR008927">
    <property type="entry name" value="6-PGluconate_DH-like_C_sf"/>
</dbReference>